<feature type="compositionally biased region" description="Basic and acidic residues" evidence="1">
    <location>
        <begin position="305"/>
        <end position="324"/>
    </location>
</feature>
<feature type="compositionally biased region" description="Low complexity" evidence="1">
    <location>
        <begin position="218"/>
        <end position="232"/>
    </location>
</feature>
<feature type="compositionally biased region" description="Low complexity" evidence="1">
    <location>
        <begin position="327"/>
        <end position="338"/>
    </location>
</feature>
<reference evidence="2 3" key="1">
    <citation type="submission" date="2024-03" db="EMBL/GenBank/DDBJ databases">
        <title>Adaptation during the transition from Ophiocordyceps entomopathogen to insect associate is accompanied by gene loss and intensified selection.</title>
        <authorList>
            <person name="Ward C.M."/>
            <person name="Onetto C.A."/>
            <person name="Borneman A.R."/>
        </authorList>
    </citation>
    <scope>NUCLEOTIDE SEQUENCE [LARGE SCALE GENOMIC DNA]</scope>
    <source>
        <strain evidence="2">AWRI1</strain>
        <tissue evidence="2">Single Adult Female</tissue>
    </source>
</reference>
<feature type="compositionally biased region" description="Polar residues" evidence="1">
    <location>
        <begin position="353"/>
        <end position="374"/>
    </location>
</feature>
<sequence>MYSPLPTDIWGTFFRIYTRFNGRTVASSANIQHSFVSPENFSSHFPNYLQPIARLSACLSPPTRSSRCRSRRRCLAVSATLRLCMRLCPCSCPVDPDQTQATGAPTERRPSKRSEANCALRSATIDATFECQAAHGVAVAVLKMRTEATTLRQFGPASLGELRSGSAANTQIEQNRTEPSRAEPSRAETKARTNIRFRCGHRIASKRSEGAAPSLPNSLYAPHAPSSSLPSPRRCFAPLIRIPTPPSAKSRRPTCRFPRSPRRLRARALCGALTASYARLTRGRVNENVTTRRDATGKKRSRSSSRNDGRRLDEDRVNKKRQEATDVSIARRVASRRVGSFMSTKDGQRMNPEANSKPVSTFHSRPSSASTAITNQRATLKRPPTAVYPPFRLFVPRLVWPAAQLSPPPPPSISLPDHHSVCLSAVSHAHTHSFTHSRQLRRKYGQFAFSPRLKCV</sequence>
<feature type="region of interest" description="Disordered" evidence="1">
    <location>
        <begin position="284"/>
        <end position="374"/>
    </location>
</feature>
<comment type="caution">
    <text evidence="2">The sequence shown here is derived from an EMBL/GenBank/DDBJ whole genome shotgun (WGS) entry which is preliminary data.</text>
</comment>
<proteinExistence type="predicted"/>
<evidence type="ECO:0000313" key="2">
    <source>
        <dbReference type="EMBL" id="KAK7600830.1"/>
    </source>
</evidence>
<feature type="compositionally biased region" description="Basic residues" evidence="1">
    <location>
        <begin position="249"/>
        <end position="260"/>
    </location>
</feature>
<dbReference type="AlphaFoldDB" id="A0AAN9Y7X3"/>
<gene>
    <name evidence="2" type="ORF">V9T40_008271</name>
</gene>
<protein>
    <submittedName>
        <fullName evidence="2">Uncharacterized protein</fullName>
    </submittedName>
</protein>
<feature type="region of interest" description="Disordered" evidence="1">
    <location>
        <begin position="159"/>
        <end position="232"/>
    </location>
</feature>
<organism evidence="2 3">
    <name type="scientific">Parthenolecanium corni</name>
    <dbReference type="NCBI Taxonomy" id="536013"/>
    <lineage>
        <taxon>Eukaryota</taxon>
        <taxon>Metazoa</taxon>
        <taxon>Ecdysozoa</taxon>
        <taxon>Arthropoda</taxon>
        <taxon>Hexapoda</taxon>
        <taxon>Insecta</taxon>
        <taxon>Pterygota</taxon>
        <taxon>Neoptera</taxon>
        <taxon>Paraneoptera</taxon>
        <taxon>Hemiptera</taxon>
        <taxon>Sternorrhyncha</taxon>
        <taxon>Coccoidea</taxon>
        <taxon>Coccidae</taxon>
        <taxon>Parthenolecanium</taxon>
    </lineage>
</organism>
<dbReference type="Proteomes" id="UP001367676">
    <property type="component" value="Unassembled WGS sequence"/>
</dbReference>
<dbReference type="EMBL" id="JBBCAQ010000010">
    <property type="protein sequence ID" value="KAK7600830.1"/>
    <property type="molecule type" value="Genomic_DNA"/>
</dbReference>
<keyword evidence="3" id="KW-1185">Reference proteome</keyword>
<feature type="region of interest" description="Disordered" evidence="1">
    <location>
        <begin position="241"/>
        <end position="260"/>
    </location>
</feature>
<name>A0AAN9Y7X3_9HEMI</name>
<feature type="compositionally biased region" description="Basic and acidic residues" evidence="1">
    <location>
        <begin position="175"/>
        <end position="191"/>
    </location>
</feature>
<evidence type="ECO:0000256" key="1">
    <source>
        <dbReference type="SAM" id="MobiDB-lite"/>
    </source>
</evidence>
<evidence type="ECO:0000313" key="3">
    <source>
        <dbReference type="Proteomes" id="UP001367676"/>
    </source>
</evidence>
<feature type="compositionally biased region" description="Basic residues" evidence="1">
    <location>
        <begin position="193"/>
        <end position="205"/>
    </location>
</feature>
<accession>A0AAN9Y7X3</accession>